<keyword evidence="4" id="KW-0804">Transcription</keyword>
<dbReference type="InterPro" id="IPR009061">
    <property type="entry name" value="DNA-bd_dom_put_sf"/>
</dbReference>
<dbReference type="GO" id="GO:0003700">
    <property type="term" value="F:DNA-binding transcription factor activity"/>
    <property type="evidence" value="ECO:0007669"/>
    <property type="project" value="InterPro"/>
</dbReference>
<organism evidence="6 7">
    <name type="scientific">Caldibacillus thermoamylovorans</name>
    <dbReference type="NCBI Taxonomy" id="35841"/>
    <lineage>
        <taxon>Bacteria</taxon>
        <taxon>Bacillati</taxon>
        <taxon>Bacillota</taxon>
        <taxon>Bacilli</taxon>
        <taxon>Bacillales</taxon>
        <taxon>Bacillaceae</taxon>
        <taxon>Caldibacillus</taxon>
    </lineage>
</organism>
<sequence length="289" mass="34120">MFIHEVCKKCSLTKKAIYYYEKHGLIRPNIGENGYRNYSEEDVSTLKEIFVLRKLGLTISEIKNVLLSSNKAVSLLKYKYLMDLKREKVMEQQKCLELLIENYNVDKGIEYIDIHLNRSFTIKEKLIQAFPGVYGIFLSVHFGQFLNEKADTAEKEEAYGKIVDFLDKVRITREMEEYLESVIPLTDQEVIEKMNMTFLNAVEDIENYIVNNQQEIEEYIKFRNSEDYKSTPAFKLQQLLVEFQQSSGYDEIFVENLKILSPSYLEYSEKLQEANKILLERYPQTAKFY</sequence>
<dbReference type="PANTHER" id="PTHR30204">
    <property type="entry name" value="REDOX-CYCLING DRUG-SENSING TRANSCRIPTIONAL ACTIVATOR SOXR"/>
    <property type="match status" value="1"/>
</dbReference>
<evidence type="ECO:0000256" key="1">
    <source>
        <dbReference type="ARBA" id="ARBA00022491"/>
    </source>
</evidence>
<keyword evidence="7" id="KW-1185">Reference proteome</keyword>
<evidence type="ECO:0000256" key="2">
    <source>
        <dbReference type="ARBA" id="ARBA00023015"/>
    </source>
</evidence>
<evidence type="ECO:0000313" key="6">
    <source>
        <dbReference type="EMBL" id="CEE01085.1"/>
    </source>
</evidence>
<keyword evidence="1" id="KW-0678">Repressor</keyword>
<dbReference type="PROSITE" id="PS50937">
    <property type="entry name" value="HTH_MERR_2"/>
    <property type="match status" value="1"/>
</dbReference>
<dbReference type="Pfam" id="PF13411">
    <property type="entry name" value="MerR_1"/>
    <property type="match status" value="1"/>
</dbReference>
<reference evidence="6 7" key="1">
    <citation type="submission" date="2014-07" db="EMBL/GenBank/DDBJ databases">
        <authorList>
            <person name="Wibberg Daniel"/>
        </authorList>
    </citation>
    <scope>NUCLEOTIDE SEQUENCE [LARGE SCALE GENOMIC DNA]</scope>
</reference>
<dbReference type="AlphaFoldDB" id="A0A090IZU7"/>
<protein>
    <submittedName>
        <fullName evidence="6">Putative transcriptional regulator</fullName>
    </submittedName>
</protein>
<dbReference type="InterPro" id="IPR047057">
    <property type="entry name" value="MerR_fam"/>
</dbReference>
<dbReference type="EMBL" id="CCRF01000040">
    <property type="protein sequence ID" value="CEE01085.1"/>
    <property type="molecule type" value="Genomic_DNA"/>
</dbReference>
<dbReference type="SUPFAM" id="SSF46955">
    <property type="entry name" value="Putative DNA-binding domain"/>
    <property type="match status" value="1"/>
</dbReference>
<dbReference type="PANTHER" id="PTHR30204:SF69">
    <property type="entry name" value="MERR-FAMILY TRANSCRIPTIONAL REGULATOR"/>
    <property type="match status" value="1"/>
</dbReference>
<keyword evidence="2" id="KW-0805">Transcription regulation</keyword>
<evidence type="ECO:0000259" key="5">
    <source>
        <dbReference type="PROSITE" id="PS50937"/>
    </source>
</evidence>
<dbReference type="Proteomes" id="UP000040576">
    <property type="component" value="Unassembled WGS sequence"/>
</dbReference>
<dbReference type="CDD" id="cd00592">
    <property type="entry name" value="HTH_MerR-like"/>
    <property type="match status" value="1"/>
</dbReference>
<dbReference type="RefSeq" id="WP_034769165.1">
    <property type="nucleotide sequence ID" value="NZ_CCRF01000040.1"/>
</dbReference>
<gene>
    <name evidence="6" type="ORF">BT1A1_1253</name>
</gene>
<evidence type="ECO:0000313" key="7">
    <source>
        <dbReference type="Proteomes" id="UP000040576"/>
    </source>
</evidence>
<dbReference type="InterPro" id="IPR000551">
    <property type="entry name" value="MerR-type_HTH_dom"/>
</dbReference>
<keyword evidence="3" id="KW-0238">DNA-binding</keyword>
<dbReference type="SMART" id="SM00422">
    <property type="entry name" value="HTH_MERR"/>
    <property type="match status" value="1"/>
</dbReference>
<accession>A0A090IZU7</accession>
<evidence type="ECO:0000256" key="4">
    <source>
        <dbReference type="ARBA" id="ARBA00023163"/>
    </source>
</evidence>
<proteinExistence type="predicted"/>
<dbReference type="Gene3D" id="1.10.1660.10">
    <property type="match status" value="1"/>
</dbReference>
<feature type="domain" description="HTH merR-type" evidence="5">
    <location>
        <begin position="1"/>
        <end position="68"/>
    </location>
</feature>
<evidence type="ECO:0000256" key="3">
    <source>
        <dbReference type="ARBA" id="ARBA00023125"/>
    </source>
</evidence>
<dbReference type="GO" id="GO:0003677">
    <property type="term" value="F:DNA binding"/>
    <property type="evidence" value="ECO:0007669"/>
    <property type="project" value="UniProtKB-KW"/>
</dbReference>
<name>A0A090IZU7_9BACI</name>